<dbReference type="GO" id="GO:0140098">
    <property type="term" value="F:catalytic activity, acting on RNA"/>
    <property type="evidence" value="ECO:0007669"/>
    <property type="project" value="UniProtKB-ARBA"/>
</dbReference>
<dbReference type="InterPro" id="IPR050188">
    <property type="entry name" value="RluA_PseudoU_synthase"/>
</dbReference>
<dbReference type="PANTHER" id="PTHR21600:SF83">
    <property type="entry name" value="PSEUDOURIDYLATE SYNTHASE RPUSD4, MITOCHONDRIAL"/>
    <property type="match status" value="1"/>
</dbReference>
<reference evidence="8" key="1">
    <citation type="submission" date="2020-10" db="EMBL/GenBank/DDBJ databases">
        <authorList>
            <person name="Gilroy R."/>
        </authorList>
    </citation>
    <scope>NUCLEOTIDE SEQUENCE</scope>
    <source>
        <strain evidence="8">CHK191-8634</strain>
    </source>
</reference>
<keyword evidence="6" id="KW-0694">RNA-binding</keyword>
<dbReference type="InterPro" id="IPR006145">
    <property type="entry name" value="PsdUridine_synth_RsuA/RluA"/>
</dbReference>
<evidence type="ECO:0000256" key="3">
    <source>
        <dbReference type="ARBA" id="ARBA00023235"/>
    </source>
</evidence>
<dbReference type="Pfam" id="PF00849">
    <property type="entry name" value="PseudoU_synth_2"/>
    <property type="match status" value="1"/>
</dbReference>
<dbReference type="GO" id="GO:0001522">
    <property type="term" value="P:pseudouridine synthesis"/>
    <property type="evidence" value="ECO:0007669"/>
    <property type="project" value="InterPro"/>
</dbReference>
<evidence type="ECO:0000313" key="9">
    <source>
        <dbReference type="Proteomes" id="UP000824073"/>
    </source>
</evidence>
<evidence type="ECO:0000256" key="5">
    <source>
        <dbReference type="ARBA" id="ARBA00033164"/>
    </source>
</evidence>
<dbReference type="AlphaFoldDB" id="A0A9D1IVT9"/>
<dbReference type="GO" id="GO:0003723">
    <property type="term" value="F:RNA binding"/>
    <property type="evidence" value="ECO:0007669"/>
    <property type="project" value="UniProtKB-KW"/>
</dbReference>
<dbReference type="CDD" id="cd02869">
    <property type="entry name" value="PseudoU_synth_RluA_like"/>
    <property type="match status" value="1"/>
</dbReference>
<dbReference type="GO" id="GO:0009982">
    <property type="term" value="F:pseudouridine synthase activity"/>
    <property type="evidence" value="ECO:0007669"/>
    <property type="project" value="InterPro"/>
</dbReference>
<gene>
    <name evidence="8" type="ORF">IAB67_05210</name>
</gene>
<accession>A0A9D1IVT9</accession>
<sequence length="336" mass="38192">MKELKIGKNDDGQRLDRVLRRAVPALPPSLMHKYFRLKRIKRNGGRTQGDVRLCAGDVIQLYINDEFFAKAAPEEDWRRASGQLSIIYEDEHILLCDKRPGQVVHEDETGDADTLINNIKALLYRRGEWDPARENAFAPALCNRIDRNTGGLVIAAKTAEALRIMNEKIRLHQVQKTYLCLVHGTPSPSSGTLRHFIRRDTQKKQVEVFDRPMPGALTAELRYRVLESRSGLSLLECTLITGRTHQIRAQMAHIGHPLAGDAKYGTARQNASLPFAHQALYAWRLRFAFAPPSGVLEHLTGQSFEVPDIPFLDYFHSLPQKLNVRNQEKSRGKQKF</sequence>
<feature type="domain" description="Pseudouridine synthase RsuA/RluA-like" evidence="7">
    <location>
        <begin position="92"/>
        <end position="253"/>
    </location>
</feature>
<dbReference type="GO" id="GO:0006396">
    <property type="term" value="P:RNA processing"/>
    <property type="evidence" value="ECO:0007669"/>
    <property type="project" value="UniProtKB-ARBA"/>
</dbReference>
<evidence type="ECO:0000256" key="2">
    <source>
        <dbReference type="ARBA" id="ARBA00010876"/>
    </source>
</evidence>
<name>A0A9D1IVT9_9CLOT</name>
<comment type="similarity">
    <text evidence="2">Belongs to the pseudouridine synthase RluA family.</text>
</comment>
<reference evidence="8" key="2">
    <citation type="journal article" date="2021" name="PeerJ">
        <title>Extensive microbial diversity within the chicken gut microbiome revealed by metagenomics and culture.</title>
        <authorList>
            <person name="Gilroy R."/>
            <person name="Ravi A."/>
            <person name="Getino M."/>
            <person name="Pursley I."/>
            <person name="Horton D.L."/>
            <person name="Alikhan N.F."/>
            <person name="Baker D."/>
            <person name="Gharbi K."/>
            <person name="Hall N."/>
            <person name="Watson M."/>
            <person name="Adriaenssens E.M."/>
            <person name="Foster-Nyarko E."/>
            <person name="Jarju S."/>
            <person name="Secka A."/>
            <person name="Antonio M."/>
            <person name="Oren A."/>
            <person name="Chaudhuri R.R."/>
            <person name="La Ragione R."/>
            <person name="Hildebrand F."/>
            <person name="Pallen M.J."/>
        </authorList>
    </citation>
    <scope>NUCLEOTIDE SEQUENCE</scope>
    <source>
        <strain evidence="8">CHK191-8634</strain>
    </source>
</reference>
<dbReference type="InterPro" id="IPR036986">
    <property type="entry name" value="S4_RNA-bd_sf"/>
</dbReference>
<comment type="catalytic activity">
    <reaction evidence="1">
        <text>a uridine in RNA = a pseudouridine in RNA</text>
        <dbReference type="Rhea" id="RHEA:48348"/>
        <dbReference type="Rhea" id="RHEA-COMP:12068"/>
        <dbReference type="Rhea" id="RHEA-COMP:12069"/>
        <dbReference type="ChEBI" id="CHEBI:65314"/>
        <dbReference type="ChEBI" id="CHEBI:65315"/>
    </reaction>
</comment>
<keyword evidence="3" id="KW-0413">Isomerase</keyword>
<dbReference type="Gene3D" id="3.30.2350.10">
    <property type="entry name" value="Pseudouridine synthase"/>
    <property type="match status" value="1"/>
</dbReference>
<dbReference type="EMBL" id="DVMR01000043">
    <property type="protein sequence ID" value="HIU43681.1"/>
    <property type="molecule type" value="Genomic_DNA"/>
</dbReference>
<comment type="caution">
    <text evidence="8">The sequence shown here is derived from an EMBL/GenBank/DDBJ whole genome shotgun (WGS) entry which is preliminary data.</text>
</comment>
<dbReference type="PANTHER" id="PTHR21600">
    <property type="entry name" value="MITOCHONDRIAL RNA PSEUDOURIDINE SYNTHASE"/>
    <property type="match status" value="1"/>
</dbReference>
<dbReference type="Proteomes" id="UP000824073">
    <property type="component" value="Unassembled WGS sequence"/>
</dbReference>
<evidence type="ECO:0000256" key="4">
    <source>
        <dbReference type="ARBA" id="ARBA00031870"/>
    </source>
</evidence>
<dbReference type="SUPFAM" id="SSF55120">
    <property type="entry name" value="Pseudouridine synthase"/>
    <property type="match status" value="1"/>
</dbReference>
<evidence type="ECO:0000259" key="7">
    <source>
        <dbReference type="Pfam" id="PF00849"/>
    </source>
</evidence>
<evidence type="ECO:0000256" key="1">
    <source>
        <dbReference type="ARBA" id="ARBA00000073"/>
    </source>
</evidence>
<evidence type="ECO:0000313" key="8">
    <source>
        <dbReference type="EMBL" id="HIU43681.1"/>
    </source>
</evidence>
<organism evidence="8 9">
    <name type="scientific">Candidatus Ventrousia excrementavium</name>
    <dbReference type="NCBI Taxonomy" id="2840961"/>
    <lineage>
        <taxon>Bacteria</taxon>
        <taxon>Bacillati</taxon>
        <taxon>Bacillota</taxon>
        <taxon>Clostridia</taxon>
        <taxon>Eubacteriales</taxon>
        <taxon>Clostridiaceae</taxon>
        <taxon>Clostridiaceae incertae sedis</taxon>
        <taxon>Candidatus Ventrousia</taxon>
    </lineage>
</organism>
<dbReference type="InterPro" id="IPR020103">
    <property type="entry name" value="PsdUridine_synth_cat_dom_sf"/>
</dbReference>
<dbReference type="PROSITE" id="PS50889">
    <property type="entry name" value="S4"/>
    <property type="match status" value="1"/>
</dbReference>
<dbReference type="Gene3D" id="3.10.290.10">
    <property type="entry name" value="RNA-binding S4 domain"/>
    <property type="match status" value="1"/>
</dbReference>
<evidence type="ECO:0000256" key="6">
    <source>
        <dbReference type="PROSITE-ProRule" id="PRU00182"/>
    </source>
</evidence>
<proteinExistence type="inferred from homology"/>
<protein>
    <recommendedName>
        <fullName evidence="4">RNA pseudouridylate synthase</fullName>
    </recommendedName>
    <alternativeName>
        <fullName evidence="5">RNA-uridine isomerase</fullName>
    </alternativeName>
</protein>